<name>A0A1I6EIH0_9FIRM</name>
<dbReference type="Pfam" id="PF00271">
    <property type="entry name" value="Helicase_C"/>
    <property type="match status" value="1"/>
</dbReference>
<dbReference type="STRING" id="39060.SAMN05660706_1462"/>
<dbReference type="EMBL" id="FOYM01000046">
    <property type="protein sequence ID" value="SFR17308.1"/>
    <property type="molecule type" value="Genomic_DNA"/>
</dbReference>
<dbReference type="CDD" id="cd18785">
    <property type="entry name" value="SF2_C"/>
    <property type="match status" value="1"/>
</dbReference>
<organism evidence="2 3">
    <name type="scientific">Desulfoscipio geothermicus DSM 3669</name>
    <dbReference type="NCBI Taxonomy" id="1121426"/>
    <lineage>
        <taxon>Bacteria</taxon>
        <taxon>Bacillati</taxon>
        <taxon>Bacillota</taxon>
        <taxon>Clostridia</taxon>
        <taxon>Eubacteriales</taxon>
        <taxon>Desulfallaceae</taxon>
        <taxon>Desulfoscipio</taxon>
    </lineage>
</organism>
<dbReference type="Proteomes" id="UP000199584">
    <property type="component" value="Unassembled WGS sequence"/>
</dbReference>
<proteinExistence type="predicted"/>
<evidence type="ECO:0000259" key="1">
    <source>
        <dbReference type="PROSITE" id="PS51194"/>
    </source>
</evidence>
<keyword evidence="2" id="KW-0067">ATP-binding</keyword>
<keyword evidence="2" id="KW-0547">Nucleotide-binding</keyword>
<keyword evidence="2" id="KW-0378">Hydrolase</keyword>
<protein>
    <submittedName>
        <fullName evidence="2">Helicase conserved C-terminal domain-containing protein</fullName>
    </submittedName>
</protein>
<dbReference type="PROSITE" id="PS51194">
    <property type="entry name" value="HELICASE_CTER"/>
    <property type="match status" value="1"/>
</dbReference>
<dbReference type="InterPro" id="IPR001650">
    <property type="entry name" value="Helicase_C-like"/>
</dbReference>
<dbReference type="InterPro" id="IPR027417">
    <property type="entry name" value="P-loop_NTPase"/>
</dbReference>
<sequence>MQAMQDYESQWQKQIDTWKMEITSEELAWRIKDLQAFQKEKNRFEAGIDIIQKVPLVKRAFCLMNEAFYEVDKLRETPHESWRMFQIVFIVSILPDLVGREYPDLDNNGTDTVDVLWFPTGGGKTESYLGIAIFQAFFDRLRGKKGGVSSWIRFPLRLLSLQQFQRIVEIYAQAEKIRRKHEDLAQQGMEPFSVGYFAGGQNTPNKITEKMRKLNIEYENFFDRYKMVEKCPFCNQKSIEIFFDENKMQLEHRCNNESCSEKTLPLYIVDQEIFRYLPTMLVGTVDKIASIGMQRRFTHLLGNVNERCSYHGYMSCGECTEDARCDLPKEAVNLYDAAPALVIQDELHLLKESFGTFASHYEGFVQMLQNKTSGGKNFKIIAATATIEKYENHIQQLYNKKPRRFPVAGYELGSSFYAREKDYLGRLFVGVMPHNKTHLAATQELIKTFHMVIQDIRKDPDIINKIGLETIKTKEELELFLLDYETSLLYVNSKDAGSSISRMIESSQINGYLTENGYMPIQPVELNGDSTFAKIRSTLDVLENPPAERDKQIDAVIATSLISHGVDVERLNFMIFHGMPAHVAEYIQSSSRVGRTHVGICFMCFSPGRERDIGYFNYFSKFNEFSNRLVEPVPINRWSKFSVQKTLPGLFMGLVLQYYQPRIRHKIARNLWFSDGLREALSKGYIPKEEVFDFLKEAYGIKQDDPGTKHFIKEIRKGLELIYLHFINPKNEKTTEQLKEIFGYMPMTSLRDIDEQIPISKDIPSNDFLSKMRYRRSRKP</sequence>
<dbReference type="GO" id="GO:0004386">
    <property type="term" value="F:helicase activity"/>
    <property type="evidence" value="ECO:0007669"/>
    <property type="project" value="UniProtKB-KW"/>
</dbReference>
<dbReference type="Gene3D" id="3.40.50.300">
    <property type="entry name" value="P-loop containing nucleotide triphosphate hydrolases"/>
    <property type="match status" value="2"/>
</dbReference>
<dbReference type="AlphaFoldDB" id="A0A1I6EIH0"/>
<feature type="domain" description="Helicase C-terminal" evidence="1">
    <location>
        <begin position="476"/>
        <end position="641"/>
    </location>
</feature>
<dbReference type="SMART" id="SM00490">
    <property type="entry name" value="HELICc"/>
    <property type="match status" value="1"/>
</dbReference>
<keyword evidence="2" id="KW-0347">Helicase</keyword>
<dbReference type="SUPFAM" id="SSF52540">
    <property type="entry name" value="P-loop containing nucleoside triphosphate hydrolases"/>
    <property type="match status" value="1"/>
</dbReference>
<reference evidence="3" key="1">
    <citation type="submission" date="2016-10" db="EMBL/GenBank/DDBJ databases">
        <authorList>
            <person name="Varghese N."/>
            <person name="Submissions S."/>
        </authorList>
    </citation>
    <scope>NUCLEOTIDE SEQUENCE [LARGE SCALE GENOMIC DNA]</scope>
    <source>
        <strain evidence="3">DSM 3669</strain>
    </source>
</reference>
<evidence type="ECO:0000313" key="2">
    <source>
        <dbReference type="EMBL" id="SFR17308.1"/>
    </source>
</evidence>
<keyword evidence="3" id="KW-1185">Reference proteome</keyword>
<gene>
    <name evidence="2" type="ORF">SAMN05660706_1462</name>
</gene>
<evidence type="ECO:0000313" key="3">
    <source>
        <dbReference type="Proteomes" id="UP000199584"/>
    </source>
</evidence>
<accession>A0A1I6EIH0</accession>